<accession>A0A1F7SEF5</accession>
<dbReference type="STRING" id="1817883.A3G31_07020"/>
<evidence type="ECO:0000313" key="2">
    <source>
        <dbReference type="Proteomes" id="UP000178082"/>
    </source>
</evidence>
<reference evidence="1 2" key="1">
    <citation type="journal article" date="2016" name="Nat. Commun.">
        <title>Thousands of microbial genomes shed light on interconnected biogeochemical processes in an aquifer system.</title>
        <authorList>
            <person name="Anantharaman K."/>
            <person name="Brown C.T."/>
            <person name="Hug L.A."/>
            <person name="Sharon I."/>
            <person name="Castelle C.J."/>
            <person name="Probst A.J."/>
            <person name="Thomas B.C."/>
            <person name="Singh A."/>
            <person name="Wilkins M.J."/>
            <person name="Karaoz U."/>
            <person name="Brodie E.L."/>
            <person name="Williams K.H."/>
            <person name="Hubbard S.S."/>
            <person name="Banfield J.F."/>
        </authorList>
    </citation>
    <scope>NUCLEOTIDE SEQUENCE [LARGE SCALE GENOMIC DNA]</scope>
</reference>
<organism evidence="1 2">
    <name type="scientific">Candidatus Schekmanbacteria bacterium RIFCSPLOWO2_12_FULL_38_15</name>
    <dbReference type="NCBI Taxonomy" id="1817883"/>
    <lineage>
        <taxon>Bacteria</taxon>
        <taxon>Candidatus Schekmaniibacteriota</taxon>
    </lineage>
</organism>
<dbReference type="Proteomes" id="UP000178082">
    <property type="component" value="Unassembled WGS sequence"/>
</dbReference>
<dbReference type="EMBL" id="MGDI01000033">
    <property type="protein sequence ID" value="OGL52162.1"/>
    <property type="molecule type" value="Genomic_DNA"/>
</dbReference>
<protein>
    <submittedName>
        <fullName evidence="1">Uncharacterized protein</fullName>
    </submittedName>
</protein>
<dbReference type="AlphaFoldDB" id="A0A1F7SEF5"/>
<name>A0A1F7SEF5_9BACT</name>
<proteinExistence type="predicted"/>
<evidence type="ECO:0000313" key="1">
    <source>
        <dbReference type="EMBL" id="OGL52162.1"/>
    </source>
</evidence>
<comment type="caution">
    <text evidence="1">The sequence shown here is derived from an EMBL/GenBank/DDBJ whole genome shotgun (WGS) entry which is preliminary data.</text>
</comment>
<sequence>MNIISFYILTTAREETSMIRLKGKLIGNYNYTYSYKDTKVTHKIKEYYNAENKIRYVELKKETKKGKNFVRLPKSIWITKDGYPPLSTDGAAKVAHGKKLSLFFAGLPTVQSKEHIKIFDDVLRNELRKIGLDYNQLSKSLKERPVAKEVGITGFIYQKPGEINNKISDKFLPMVLKAYSRVLESEPAKCPVHLWRERIIGKQAIVEFHLFKDEGFDVPLSAQRAFFTMMMDDREPEE</sequence>
<gene>
    <name evidence="1" type="ORF">A3G31_07020</name>
</gene>